<feature type="active site" evidence="3">
    <location>
        <position position="233"/>
    </location>
</feature>
<evidence type="ECO:0000256" key="4">
    <source>
        <dbReference type="RuleBase" id="RU003345"/>
    </source>
</evidence>
<reference evidence="6" key="1">
    <citation type="submission" date="2020-04" db="EMBL/GenBank/DDBJ databases">
        <authorList>
            <person name="Zhang T."/>
        </authorList>
    </citation>
    <scope>NUCLEOTIDE SEQUENCE</scope>
    <source>
        <strain evidence="6">HKST-UBA02</strain>
    </source>
</reference>
<evidence type="ECO:0000256" key="3">
    <source>
        <dbReference type="PROSITE-ProRule" id="PRU10007"/>
    </source>
</evidence>
<dbReference type="Proteomes" id="UP000739538">
    <property type="component" value="Unassembled WGS sequence"/>
</dbReference>
<dbReference type="InterPro" id="IPR050740">
    <property type="entry name" value="Aldehyde_DH_Superfamily"/>
</dbReference>
<dbReference type="SUPFAM" id="SSF53720">
    <property type="entry name" value="ALDH-like"/>
    <property type="match status" value="1"/>
</dbReference>
<dbReference type="InterPro" id="IPR016161">
    <property type="entry name" value="Ald_DH/histidinol_DH"/>
</dbReference>
<dbReference type="AlphaFoldDB" id="A0A956NH86"/>
<comment type="similarity">
    <text evidence="1 4">Belongs to the aldehyde dehydrogenase family.</text>
</comment>
<proteinExistence type="inferred from homology"/>
<name>A0A956NH86_UNCEI</name>
<reference evidence="6" key="2">
    <citation type="journal article" date="2021" name="Microbiome">
        <title>Successional dynamics and alternative stable states in a saline activated sludge microbial community over 9 years.</title>
        <authorList>
            <person name="Wang Y."/>
            <person name="Ye J."/>
            <person name="Ju F."/>
            <person name="Liu L."/>
            <person name="Boyd J.A."/>
            <person name="Deng Y."/>
            <person name="Parks D.H."/>
            <person name="Jiang X."/>
            <person name="Yin X."/>
            <person name="Woodcroft B.J."/>
            <person name="Tyson G.W."/>
            <person name="Hugenholtz P."/>
            <person name="Polz M.F."/>
            <person name="Zhang T."/>
        </authorList>
    </citation>
    <scope>NUCLEOTIDE SEQUENCE</scope>
    <source>
        <strain evidence="6">HKST-UBA02</strain>
    </source>
</reference>
<comment type="caution">
    <text evidence="6">The sequence shown here is derived from an EMBL/GenBank/DDBJ whole genome shotgun (WGS) entry which is preliminary data.</text>
</comment>
<evidence type="ECO:0000313" key="7">
    <source>
        <dbReference type="Proteomes" id="UP000739538"/>
    </source>
</evidence>
<organism evidence="6 7">
    <name type="scientific">Eiseniibacteriota bacterium</name>
    <dbReference type="NCBI Taxonomy" id="2212470"/>
    <lineage>
        <taxon>Bacteria</taxon>
        <taxon>Candidatus Eiseniibacteriota</taxon>
    </lineage>
</organism>
<dbReference type="InterPro" id="IPR015590">
    <property type="entry name" value="Aldehyde_DH_dom"/>
</dbReference>
<dbReference type="EMBL" id="JAGQHS010000096">
    <property type="protein sequence ID" value="MCA9757380.1"/>
    <property type="molecule type" value="Genomic_DNA"/>
</dbReference>
<feature type="domain" description="Aldehyde dehydrogenase" evidence="5">
    <location>
        <begin position="6"/>
        <end position="454"/>
    </location>
</feature>
<dbReference type="InterPro" id="IPR016163">
    <property type="entry name" value="Ald_DH_C"/>
</dbReference>
<dbReference type="Gene3D" id="3.40.309.10">
    <property type="entry name" value="Aldehyde Dehydrogenase, Chain A, domain 2"/>
    <property type="match status" value="1"/>
</dbReference>
<sequence length="459" mass="48651">MTTTATRQTLASYDPATGDLVGEVPVTSVDDIPAVVARARAALDGWRNLSAEERCAKIGAAGPRFLERADELGRLLTREMGKPLAEGTGEVKSCGYGLEEEAREIAAALEPESLEDTRTRTTVYHDAFGVCAAISPWNFPIAMPHSLVLPALVAGNTVILKPSEETPLIAQAYVDILNEVLPDGVLQIVHGADTQGKALVESDVDLIAFTGSRETGKKILASASAGLKRVVLELGGKDPLVVLSDADVDAAARFAAINSFRNAGQVCVSTERIYVHSSIADRFRSALVAVAESLPVGNGIEDGVRVGPMVSSRQKQHVLRQVEDAVRRGAQVVYGGTAREGNFVDPTVLWNVDHEMDIMREETFGPVACVQTFETNDEAVGLANDTPFGLGATVFGGDEENALAVARRLDAGMIGVNKGCGGASGSPWVGAKQSGYGYHSSKEGHRQFTQVRIVSSPKK</sequence>
<protein>
    <submittedName>
        <fullName evidence="6">Aldehyde dehydrogenase</fullName>
    </submittedName>
</protein>
<dbReference type="InterPro" id="IPR016162">
    <property type="entry name" value="Ald_DH_N"/>
</dbReference>
<evidence type="ECO:0000256" key="1">
    <source>
        <dbReference type="ARBA" id="ARBA00009986"/>
    </source>
</evidence>
<evidence type="ECO:0000313" key="6">
    <source>
        <dbReference type="EMBL" id="MCA9757380.1"/>
    </source>
</evidence>
<dbReference type="Pfam" id="PF00171">
    <property type="entry name" value="Aldedh"/>
    <property type="match status" value="1"/>
</dbReference>
<dbReference type="PROSITE" id="PS00687">
    <property type="entry name" value="ALDEHYDE_DEHYDR_GLU"/>
    <property type="match status" value="1"/>
</dbReference>
<dbReference type="PANTHER" id="PTHR43353">
    <property type="entry name" value="SUCCINATE-SEMIALDEHYDE DEHYDROGENASE, MITOCHONDRIAL"/>
    <property type="match status" value="1"/>
</dbReference>
<dbReference type="FunFam" id="3.40.309.10:FF:000009">
    <property type="entry name" value="Aldehyde dehydrogenase A"/>
    <property type="match status" value="1"/>
</dbReference>
<evidence type="ECO:0000259" key="5">
    <source>
        <dbReference type="Pfam" id="PF00171"/>
    </source>
</evidence>
<dbReference type="GO" id="GO:0004777">
    <property type="term" value="F:succinate-semialdehyde dehydrogenase (NAD+) activity"/>
    <property type="evidence" value="ECO:0007669"/>
    <property type="project" value="TreeGrafter"/>
</dbReference>
<dbReference type="GO" id="GO:0009450">
    <property type="term" value="P:gamma-aminobutyric acid catabolic process"/>
    <property type="evidence" value="ECO:0007669"/>
    <property type="project" value="TreeGrafter"/>
</dbReference>
<accession>A0A956NH86</accession>
<dbReference type="Gene3D" id="3.40.605.10">
    <property type="entry name" value="Aldehyde Dehydrogenase, Chain A, domain 1"/>
    <property type="match status" value="1"/>
</dbReference>
<gene>
    <name evidence="6" type="ORF">KDA27_16370</name>
</gene>
<evidence type="ECO:0000256" key="2">
    <source>
        <dbReference type="ARBA" id="ARBA00023002"/>
    </source>
</evidence>
<dbReference type="InterPro" id="IPR029510">
    <property type="entry name" value="Ald_DH_CS_GLU"/>
</dbReference>
<keyword evidence="2 4" id="KW-0560">Oxidoreductase</keyword>
<dbReference type="PANTHER" id="PTHR43353:SF5">
    <property type="entry name" value="SUCCINATE-SEMIALDEHYDE DEHYDROGENASE, MITOCHONDRIAL"/>
    <property type="match status" value="1"/>
</dbReference>